<comment type="caution">
    <text evidence="8">The sequence shown here is derived from an EMBL/GenBank/DDBJ whole genome shotgun (WGS) entry which is preliminary data.</text>
</comment>
<dbReference type="GO" id="GO:0006511">
    <property type="term" value="P:ubiquitin-dependent protein catabolic process"/>
    <property type="evidence" value="ECO:0007669"/>
    <property type="project" value="TreeGrafter"/>
</dbReference>
<dbReference type="Proteomes" id="UP000188320">
    <property type="component" value="Unassembled WGS sequence"/>
</dbReference>
<sequence>MFLHSSMHLDQGVALTVRRDKVFYDGFNVLSPILLGNAQSTDNEHNENYHYSSMINHLSPGDGFKLDFKINFIDAHGFNEPGIDGGGVYREFMESTQDYIFDIKNNLFSLTENTESITDVGGNSVEKQQQYRLHPTEFVNGSEGGREERCQMLRYSGAIVAKTLVNYRLVKLPLRFSDFFLKRWLGLSFGLEDLAEYDYELYKGLVELYTKSKDKASQVDLLYGLDFTVSADKSFVYDLDTLGLKKHSTELENLNFNVINYDSGSKGKYGVDFPLVKLTRENFNNFKQVTNESVEYYIHQMVSFKLNNLNFSESQMAFLDGVFSIIPFSFYRALFASPNELNTFLTGMANYSEGMELLNGSSCYSSIDIADWKANTVYSGLFDQPQPNNYFGAFTADSERAKGKVEEDRKKHLKTIEMFWDIVENSLQDNEKRLLLKFVTSSELPPQGGFSNLNPKFCIQGIPLTTEQSPNVSGPDHNPSSSPGSSSTNQLEAGSFEYEFKCGRLPSSSTCVNLLKLPVYSNRAVLKEKLLYAINSKSGFLLS</sequence>
<keyword evidence="3" id="KW-0808">Transferase</keyword>
<dbReference type="GO" id="GO:0061630">
    <property type="term" value="F:ubiquitin protein ligase activity"/>
    <property type="evidence" value="ECO:0007669"/>
    <property type="project" value="UniProtKB-EC"/>
</dbReference>
<dbReference type="InterPro" id="IPR035983">
    <property type="entry name" value="Hect_E3_ubiquitin_ligase"/>
</dbReference>
<gene>
    <name evidence="8" type="ORF">AX774_g243</name>
</gene>
<dbReference type="EC" id="2.3.2.26" evidence="2"/>
<evidence type="ECO:0000256" key="3">
    <source>
        <dbReference type="ARBA" id="ARBA00022679"/>
    </source>
</evidence>
<evidence type="ECO:0000313" key="8">
    <source>
        <dbReference type="EMBL" id="OMH86171.1"/>
    </source>
</evidence>
<dbReference type="PANTHER" id="PTHR45700">
    <property type="entry name" value="UBIQUITIN-PROTEIN LIGASE E3C"/>
    <property type="match status" value="1"/>
</dbReference>
<feature type="compositionally biased region" description="Low complexity" evidence="6">
    <location>
        <begin position="473"/>
        <end position="487"/>
    </location>
</feature>
<dbReference type="EMBL" id="LSSK01000011">
    <property type="protein sequence ID" value="OMH86171.1"/>
    <property type="molecule type" value="Genomic_DNA"/>
</dbReference>
<organism evidence="8 9">
    <name type="scientific">Zancudomyces culisetae</name>
    <name type="common">Gut fungus</name>
    <name type="synonym">Smittium culisetae</name>
    <dbReference type="NCBI Taxonomy" id="1213189"/>
    <lineage>
        <taxon>Eukaryota</taxon>
        <taxon>Fungi</taxon>
        <taxon>Fungi incertae sedis</taxon>
        <taxon>Zoopagomycota</taxon>
        <taxon>Kickxellomycotina</taxon>
        <taxon>Harpellomycetes</taxon>
        <taxon>Harpellales</taxon>
        <taxon>Legeriomycetaceae</taxon>
        <taxon>Zancudomyces</taxon>
    </lineage>
</organism>
<comment type="catalytic activity">
    <reaction evidence="1">
        <text>S-ubiquitinyl-[E2 ubiquitin-conjugating enzyme]-L-cysteine + [acceptor protein]-L-lysine = [E2 ubiquitin-conjugating enzyme]-L-cysteine + N(6)-ubiquitinyl-[acceptor protein]-L-lysine.</text>
        <dbReference type="EC" id="2.3.2.26"/>
    </reaction>
</comment>
<dbReference type="InterPro" id="IPR000569">
    <property type="entry name" value="HECT_dom"/>
</dbReference>
<dbReference type="OrthoDB" id="8068875at2759"/>
<evidence type="ECO:0000259" key="7">
    <source>
        <dbReference type="PROSITE" id="PS50237"/>
    </source>
</evidence>
<dbReference type="Gene3D" id="3.90.1750.10">
    <property type="entry name" value="Hect, E3 ligase catalytic domains"/>
    <property type="match status" value="1"/>
</dbReference>
<reference evidence="9" key="1">
    <citation type="submission" date="2017-01" db="EMBL/GenBank/DDBJ databases">
        <authorList>
            <person name="Wang Y."/>
            <person name="White M."/>
            <person name="Kvist S."/>
            <person name="Moncalvo J.-M."/>
        </authorList>
    </citation>
    <scope>NUCLEOTIDE SEQUENCE [LARGE SCALE GENOMIC DNA]</scope>
    <source>
        <strain evidence="9">COL-18-3</strain>
    </source>
</reference>
<evidence type="ECO:0000256" key="6">
    <source>
        <dbReference type="SAM" id="MobiDB-lite"/>
    </source>
</evidence>
<evidence type="ECO:0000256" key="2">
    <source>
        <dbReference type="ARBA" id="ARBA00012485"/>
    </source>
</evidence>
<evidence type="ECO:0000256" key="1">
    <source>
        <dbReference type="ARBA" id="ARBA00000885"/>
    </source>
</evidence>
<evidence type="ECO:0000313" key="9">
    <source>
        <dbReference type="Proteomes" id="UP000188320"/>
    </source>
</evidence>
<dbReference type="PROSITE" id="PS50237">
    <property type="entry name" value="HECT"/>
    <property type="match status" value="1"/>
</dbReference>
<dbReference type="AlphaFoldDB" id="A0A1R1PZ04"/>
<name>A0A1R1PZ04_ZANCU</name>
<proteinExistence type="predicted"/>
<feature type="region of interest" description="Disordered" evidence="6">
    <location>
        <begin position="468"/>
        <end position="490"/>
    </location>
</feature>
<protein>
    <recommendedName>
        <fullName evidence="2">HECT-type E3 ubiquitin transferase</fullName>
        <ecNumber evidence="2">2.3.2.26</ecNumber>
    </recommendedName>
</protein>
<dbReference type="SMART" id="SM00119">
    <property type="entry name" value="HECTc"/>
    <property type="match status" value="1"/>
</dbReference>
<feature type="domain" description="HECT" evidence="7">
    <location>
        <begin position="59"/>
        <end position="543"/>
    </location>
</feature>
<keyword evidence="4 5" id="KW-0833">Ubl conjugation pathway</keyword>
<evidence type="ECO:0000256" key="4">
    <source>
        <dbReference type="ARBA" id="ARBA00022786"/>
    </source>
</evidence>
<accession>A0A1R1PZ04</accession>
<dbReference type="Gene3D" id="3.30.2410.10">
    <property type="entry name" value="Hect, E3 ligase catalytic domain"/>
    <property type="match status" value="1"/>
</dbReference>
<dbReference type="SUPFAM" id="SSF56204">
    <property type="entry name" value="Hect, E3 ligase catalytic domain"/>
    <property type="match status" value="1"/>
</dbReference>
<keyword evidence="9" id="KW-1185">Reference proteome</keyword>
<dbReference type="InterPro" id="IPR044611">
    <property type="entry name" value="E3A/B/C-like"/>
</dbReference>
<evidence type="ECO:0000256" key="5">
    <source>
        <dbReference type="PROSITE-ProRule" id="PRU00104"/>
    </source>
</evidence>
<dbReference type="Pfam" id="PF00632">
    <property type="entry name" value="HECT"/>
    <property type="match status" value="1"/>
</dbReference>
<feature type="active site" description="Glycyl thioester intermediate" evidence="5">
    <location>
        <position position="511"/>
    </location>
</feature>
<dbReference type="GO" id="GO:0000209">
    <property type="term" value="P:protein polyubiquitination"/>
    <property type="evidence" value="ECO:0007669"/>
    <property type="project" value="InterPro"/>
</dbReference>
<dbReference type="PANTHER" id="PTHR45700:SF2">
    <property type="entry name" value="UBIQUITIN-PROTEIN LIGASE E3C"/>
    <property type="match status" value="1"/>
</dbReference>